<dbReference type="Gene3D" id="2.60.220.50">
    <property type="match status" value="1"/>
</dbReference>
<reference evidence="1" key="1">
    <citation type="submission" date="2023-08" db="EMBL/GenBank/DDBJ databases">
        <authorList>
            <person name="Chen Y."/>
            <person name="Shah S."/>
            <person name="Dougan E. K."/>
            <person name="Thang M."/>
            <person name="Chan C."/>
        </authorList>
    </citation>
    <scope>NUCLEOTIDE SEQUENCE</scope>
</reference>
<name>A0AA36J671_9DINO</name>
<dbReference type="InterPro" id="IPR046338">
    <property type="entry name" value="GAIN_dom_sf"/>
</dbReference>
<comment type="caution">
    <text evidence="1">The sequence shown here is derived from an EMBL/GenBank/DDBJ whole genome shotgun (WGS) entry which is preliminary data.</text>
</comment>
<evidence type="ECO:0000313" key="1">
    <source>
        <dbReference type="EMBL" id="CAJ1400353.1"/>
    </source>
</evidence>
<feature type="non-terminal residue" evidence="1">
    <location>
        <position position="125"/>
    </location>
</feature>
<evidence type="ECO:0000313" key="2">
    <source>
        <dbReference type="Proteomes" id="UP001178507"/>
    </source>
</evidence>
<dbReference type="Proteomes" id="UP001178507">
    <property type="component" value="Unassembled WGS sequence"/>
</dbReference>
<keyword evidence="2" id="KW-1185">Reference proteome</keyword>
<dbReference type="EMBL" id="CAUJNA010003368">
    <property type="protein sequence ID" value="CAJ1400353.1"/>
    <property type="molecule type" value="Genomic_DNA"/>
</dbReference>
<protein>
    <submittedName>
        <fullName evidence="1">Uncharacterized protein</fullName>
    </submittedName>
</protein>
<sequence length="125" mass="13765">MTVTQVVEEASAGIPNENAQRDKLIFNNRVLEFSLIKEVVGVVEVMNVSDLTEPILIRRFSGTNPIEGDSCVHFDFVSNTWSSEGVSLVNSSVSGESTGTWCETTHTSIFAIVQTVPFELRNDLE</sequence>
<accession>A0AA36J671</accession>
<dbReference type="AlphaFoldDB" id="A0AA36J671"/>
<gene>
    <name evidence="1" type="ORF">EVOR1521_LOCUS23699</name>
</gene>
<organism evidence="1 2">
    <name type="scientific">Effrenium voratum</name>
    <dbReference type="NCBI Taxonomy" id="2562239"/>
    <lineage>
        <taxon>Eukaryota</taxon>
        <taxon>Sar</taxon>
        <taxon>Alveolata</taxon>
        <taxon>Dinophyceae</taxon>
        <taxon>Suessiales</taxon>
        <taxon>Symbiodiniaceae</taxon>
        <taxon>Effrenium</taxon>
    </lineage>
</organism>
<proteinExistence type="predicted"/>